<dbReference type="AlphaFoldDB" id="A0A369K0N9"/>
<dbReference type="InterPro" id="IPR011011">
    <property type="entry name" value="Znf_FYVE_PHD"/>
</dbReference>
<evidence type="ECO:0000313" key="4">
    <source>
        <dbReference type="Proteomes" id="UP000076154"/>
    </source>
</evidence>
<evidence type="ECO:0000259" key="2">
    <source>
        <dbReference type="PROSITE" id="PS51038"/>
    </source>
</evidence>
<dbReference type="CDD" id="cd04370">
    <property type="entry name" value="BAH"/>
    <property type="match status" value="1"/>
</dbReference>
<protein>
    <recommendedName>
        <fullName evidence="2">BAH domain-containing protein</fullName>
    </recommendedName>
</protein>
<dbReference type="GO" id="GO:0003682">
    <property type="term" value="F:chromatin binding"/>
    <property type="evidence" value="ECO:0007669"/>
    <property type="project" value="InterPro"/>
</dbReference>
<dbReference type="Gene3D" id="2.30.30.490">
    <property type="match status" value="1"/>
</dbReference>
<dbReference type="InParanoid" id="A0A369K0N9"/>
<dbReference type="InterPro" id="IPR043151">
    <property type="entry name" value="BAH_sf"/>
</dbReference>
<name>A0A369K0N9_HYPMA</name>
<accession>A0A369K0N9</accession>
<dbReference type="SUPFAM" id="SSF57903">
    <property type="entry name" value="FYVE/PHD zinc finger"/>
    <property type="match status" value="1"/>
</dbReference>
<comment type="caution">
    <text evidence="3">The sequence shown here is derived from an EMBL/GenBank/DDBJ whole genome shotgun (WGS) entry which is preliminary data.</text>
</comment>
<sequence>MPRRSRSRVILGPKKAKKTRGGDPEAPTEEEWRTMTEFGSFIVRDEDGDEHTFKKGDTATVLPHKAQVGSGLELHQYWVVKIRDIRVRGEADVWARVQWYWSGSEVQGVIKSLATASDGHACGQYERIFSDHFDYVSSSAFDAVLPVKKFNENDLEQPHIDHGTFFTRYTFEYRARVIQPKPGEGTCTCGQPYSPDDSKTLMHFCPRPSCRRAYHDRCLTKAKSKDTDSPTTRALRLLSTSPDSEEPLDLAELVPSEPPKKKRRGRPSKAAQEKGKAKHLHTVEELLEALPRDLVRVAEQPIVRGAAFVKGGVTGNVRAVVRARRMVYEALAGRGEVPEEWEDEVDVERAIVVLPGKKMLSALVCPECKSAI</sequence>
<evidence type="ECO:0000256" key="1">
    <source>
        <dbReference type="SAM" id="MobiDB-lite"/>
    </source>
</evidence>
<feature type="region of interest" description="Disordered" evidence="1">
    <location>
        <begin position="255"/>
        <end position="278"/>
    </location>
</feature>
<dbReference type="Proteomes" id="UP000076154">
    <property type="component" value="Unassembled WGS sequence"/>
</dbReference>
<gene>
    <name evidence="3" type="ORF">Hypma_001294</name>
</gene>
<dbReference type="PROSITE" id="PS51038">
    <property type="entry name" value="BAH"/>
    <property type="match status" value="1"/>
</dbReference>
<feature type="region of interest" description="Disordered" evidence="1">
    <location>
        <begin position="1"/>
        <end position="31"/>
    </location>
</feature>
<feature type="domain" description="BAH" evidence="2">
    <location>
        <begin position="51"/>
        <end position="182"/>
    </location>
</feature>
<evidence type="ECO:0000313" key="3">
    <source>
        <dbReference type="EMBL" id="RDB28179.1"/>
    </source>
</evidence>
<dbReference type="InterPro" id="IPR001025">
    <property type="entry name" value="BAH_dom"/>
</dbReference>
<dbReference type="OrthoDB" id="10259622at2759"/>
<organism evidence="3 4">
    <name type="scientific">Hypsizygus marmoreus</name>
    <name type="common">White beech mushroom</name>
    <name type="synonym">Agaricus marmoreus</name>
    <dbReference type="NCBI Taxonomy" id="39966"/>
    <lineage>
        <taxon>Eukaryota</taxon>
        <taxon>Fungi</taxon>
        <taxon>Dikarya</taxon>
        <taxon>Basidiomycota</taxon>
        <taxon>Agaricomycotina</taxon>
        <taxon>Agaricomycetes</taxon>
        <taxon>Agaricomycetidae</taxon>
        <taxon>Agaricales</taxon>
        <taxon>Tricholomatineae</taxon>
        <taxon>Lyophyllaceae</taxon>
        <taxon>Hypsizygus</taxon>
    </lineage>
</organism>
<dbReference type="EMBL" id="LUEZ02000012">
    <property type="protein sequence ID" value="RDB28179.1"/>
    <property type="molecule type" value="Genomic_DNA"/>
</dbReference>
<reference evidence="3" key="1">
    <citation type="submission" date="2018-04" db="EMBL/GenBank/DDBJ databases">
        <title>Whole genome sequencing of Hypsizygus marmoreus.</title>
        <authorList>
            <person name="Choi I.-G."/>
            <person name="Min B."/>
            <person name="Kim J.-G."/>
            <person name="Kim S."/>
            <person name="Oh Y.-L."/>
            <person name="Kong W.-S."/>
            <person name="Park H."/>
            <person name="Jeong J."/>
            <person name="Song E.-S."/>
        </authorList>
    </citation>
    <scope>NUCLEOTIDE SEQUENCE [LARGE SCALE GENOMIC DNA]</scope>
    <source>
        <strain evidence="3">51987-8</strain>
    </source>
</reference>
<keyword evidence="4" id="KW-1185">Reference proteome</keyword>
<proteinExistence type="predicted"/>
<dbReference type="PANTHER" id="PTHR46364">
    <property type="entry name" value="OS08G0421900 PROTEIN"/>
    <property type="match status" value="1"/>
</dbReference>